<comment type="caution">
    <text evidence="1">The sequence shown here is derived from an EMBL/GenBank/DDBJ whole genome shotgun (WGS) entry which is preliminary data.</text>
</comment>
<dbReference type="Proteomes" id="UP001345219">
    <property type="component" value="Chromosome 24"/>
</dbReference>
<reference evidence="1 2" key="1">
    <citation type="journal article" date="2023" name="Hortic Res">
        <title>Pangenome of water caltrop reveals structural variations and asymmetric subgenome divergence after allopolyploidization.</title>
        <authorList>
            <person name="Zhang X."/>
            <person name="Chen Y."/>
            <person name="Wang L."/>
            <person name="Yuan Y."/>
            <person name="Fang M."/>
            <person name="Shi L."/>
            <person name="Lu R."/>
            <person name="Comes H.P."/>
            <person name="Ma Y."/>
            <person name="Chen Y."/>
            <person name="Huang G."/>
            <person name="Zhou Y."/>
            <person name="Zheng Z."/>
            <person name="Qiu Y."/>
        </authorList>
    </citation>
    <scope>NUCLEOTIDE SEQUENCE [LARGE SCALE GENOMIC DNA]</scope>
    <source>
        <tissue evidence="1">Roots</tissue>
    </source>
</reference>
<proteinExistence type="predicted"/>
<name>A0AAN7KM69_9MYRT</name>
<sequence length="211" mass="23425">MELMAVPKKKVLSIAFDGFGSFEVLVNANCSIFPELSIERARSGRTILQKGIRFGIGTTSLNVYVLQAGYGFVSNYWIMGTPNTLEINFHLQLCILGYLCTTPHKKGIRNGPKALKPVPELWPSQATSLLLLQRVDVKDKWAEELNIWNQLLPSRIGKAVASESFSFRTTARAGLRLIPRDPFRTWVQDMGSGHGLGMGVAHPSRGEFSFT</sequence>
<dbReference type="EMBL" id="JAXIOK010000005">
    <property type="protein sequence ID" value="KAK4769766.1"/>
    <property type="molecule type" value="Genomic_DNA"/>
</dbReference>
<dbReference type="AlphaFoldDB" id="A0AAN7KM69"/>
<evidence type="ECO:0000313" key="2">
    <source>
        <dbReference type="Proteomes" id="UP001345219"/>
    </source>
</evidence>
<evidence type="ECO:0000313" key="1">
    <source>
        <dbReference type="EMBL" id="KAK4769766.1"/>
    </source>
</evidence>
<protein>
    <submittedName>
        <fullName evidence="1">Uncharacterized protein</fullName>
    </submittedName>
</protein>
<keyword evidence="2" id="KW-1185">Reference proteome</keyword>
<organism evidence="1 2">
    <name type="scientific">Trapa incisa</name>
    <dbReference type="NCBI Taxonomy" id="236973"/>
    <lineage>
        <taxon>Eukaryota</taxon>
        <taxon>Viridiplantae</taxon>
        <taxon>Streptophyta</taxon>
        <taxon>Embryophyta</taxon>
        <taxon>Tracheophyta</taxon>
        <taxon>Spermatophyta</taxon>
        <taxon>Magnoliopsida</taxon>
        <taxon>eudicotyledons</taxon>
        <taxon>Gunneridae</taxon>
        <taxon>Pentapetalae</taxon>
        <taxon>rosids</taxon>
        <taxon>malvids</taxon>
        <taxon>Myrtales</taxon>
        <taxon>Lythraceae</taxon>
        <taxon>Trapa</taxon>
    </lineage>
</organism>
<accession>A0AAN7KM69</accession>
<gene>
    <name evidence="1" type="ORF">SAY87_030298</name>
</gene>